<name>A0AAW1F6Q1_ZOAVI</name>
<feature type="region of interest" description="Disordered" evidence="1">
    <location>
        <begin position="51"/>
        <end position="83"/>
    </location>
</feature>
<evidence type="ECO:0000313" key="2">
    <source>
        <dbReference type="EMBL" id="KAK9530037.1"/>
    </source>
</evidence>
<gene>
    <name evidence="2" type="ORF">VZT92_011573</name>
</gene>
<comment type="caution">
    <text evidence="2">The sequence shown here is derived from an EMBL/GenBank/DDBJ whole genome shotgun (WGS) entry which is preliminary data.</text>
</comment>
<keyword evidence="3" id="KW-1185">Reference proteome</keyword>
<dbReference type="Proteomes" id="UP001488805">
    <property type="component" value="Unassembled WGS sequence"/>
</dbReference>
<feature type="compositionally biased region" description="Low complexity" evidence="1">
    <location>
        <begin position="51"/>
        <end position="61"/>
    </location>
</feature>
<sequence>MGVKGNTVVLISWNAECQKAGSTGTKPNAFSPPNTTLTLFSYERHVPSPTHFSLSLSSTTHETGEPPSPLPPTGSAITLPRPPDRRHSFPLLLLLLLAGCRTRHPE</sequence>
<reference evidence="2 3" key="1">
    <citation type="journal article" date="2024" name="Genome Biol. Evol.">
        <title>Chromosome-level genome assembly of the viviparous eelpout Zoarces viviparus.</title>
        <authorList>
            <person name="Fuhrmann N."/>
            <person name="Brasseur M.V."/>
            <person name="Bakowski C.E."/>
            <person name="Podsiadlowski L."/>
            <person name="Prost S."/>
            <person name="Krehenwinkel H."/>
            <person name="Mayer C."/>
        </authorList>
    </citation>
    <scope>NUCLEOTIDE SEQUENCE [LARGE SCALE GENOMIC DNA]</scope>
    <source>
        <strain evidence="2">NO-MEL_2022_Ind0_liver</strain>
    </source>
</reference>
<accession>A0AAW1F6Q1</accession>
<proteinExistence type="predicted"/>
<evidence type="ECO:0000313" key="3">
    <source>
        <dbReference type="Proteomes" id="UP001488805"/>
    </source>
</evidence>
<dbReference type="AlphaFoldDB" id="A0AAW1F6Q1"/>
<evidence type="ECO:0000256" key="1">
    <source>
        <dbReference type="SAM" id="MobiDB-lite"/>
    </source>
</evidence>
<protein>
    <submittedName>
        <fullName evidence="2">Uncharacterized protein</fullName>
    </submittedName>
</protein>
<dbReference type="EMBL" id="JBCEZU010000100">
    <property type="protein sequence ID" value="KAK9530037.1"/>
    <property type="molecule type" value="Genomic_DNA"/>
</dbReference>
<organism evidence="2 3">
    <name type="scientific">Zoarces viviparus</name>
    <name type="common">Viviparous eelpout</name>
    <name type="synonym">Blennius viviparus</name>
    <dbReference type="NCBI Taxonomy" id="48416"/>
    <lineage>
        <taxon>Eukaryota</taxon>
        <taxon>Metazoa</taxon>
        <taxon>Chordata</taxon>
        <taxon>Craniata</taxon>
        <taxon>Vertebrata</taxon>
        <taxon>Euteleostomi</taxon>
        <taxon>Actinopterygii</taxon>
        <taxon>Neopterygii</taxon>
        <taxon>Teleostei</taxon>
        <taxon>Neoteleostei</taxon>
        <taxon>Acanthomorphata</taxon>
        <taxon>Eupercaria</taxon>
        <taxon>Perciformes</taxon>
        <taxon>Cottioidei</taxon>
        <taxon>Zoarcales</taxon>
        <taxon>Zoarcidae</taxon>
        <taxon>Zoarcinae</taxon>
        <taxon>Zoarces</taxon>
    </lineage>
</organism>